<name>A0A9W2VN93_PANPR</name>
<proteinExistence type="predicted"/>
<feature type="region of interest" description="Disordered" evidence="1">
    <location>
        <begin position="235"/>
        <end position="348"/>
    </location>
</feature>
<dbReference type="AlphaFoldDB" id="A0A9W2VN93"/>
<evidence type="ECO:0000313" key="2">
    <source>
        <dbReference type="Proteomes" id="UP001165780"/>
    </source>
</evidence>
<evidence type="ECO:0000313" key="3">
    <source>
        <dbReference type="RefSeq" id="XP_053760139.1"/>
    </source>
</evidence>
<keyword evidence="2" id="KW-1185">Reference proteome</keyword>
<dbReference type="Proteomes" id="UP001165780">
    <property type="component" value="Unplaced"/>
</dbReference>
<feature type="compositionally biased region" description="Low complexity" evidence="1">
    <location>
        <begin position="194"/>
        <end position="207"/>
    </location>
</feature>
<dbReference type="RefSeq" id="XP_053760139.1">
    <property type="nucleotide sequence ID" value="XM_053904164.1"/>
</dbReference>
<gene>
    <name evidence="3" type="primary">LOC109275119</name>
</gene>
<feature type="region of interest" description="Disordered" evidence="1">
    <location>
        <begin position="107"/>
        <end position="136"/>
    </location>
</feature>
<dbReference type="GeneID" id="109275119"/>
<sequence>MGECVKDWPCALQWGQLGRQRNKGNKMILLPLLFAPPEENSFWKCQRRNCGGAALRGPLDAEKHRLEGGKCSRFSQCQEGHSGSKPLQGVEQVSKVPAFPKSESWLDPVGGGAWTKPRRSPGSRAAGPTHLPDISWQGRVLSGGGSPGLALLRTGRQGVATSGAGEQALGVGRASELRAGAGEWAAGGSRCGFPARSSPSAARSRAPLLPPRPLLSIPPTEPSAALQWLVRGRGAPSGSVLRVPQGREVGGHRAPPRNPPSLAGDCRGWGVTGTVRSPPAPRPPRSPWTQAPELSTARGVSGGQGRGRGAEWRPAHPAPHSRTEGTDKGEGPSKRLLKCPLPAPEAPR</sequence>
<reference evidence="3" key="1">
    <citation type="submission" date="2025-08" db="UniProtKB">
        <authorList>
            <consortium name="RefSeq"/>
        </authorList>
    </citation>
    <scope>IDENTIFICATION</scope>
    <source>
        <tissue evidence="3">Whole blood</tissue>
    </source>
</reference>
<organism evidence="2 3">
    <name type="scientific">Panthera pardus</name>
    <name type="common">Leopard</name>
    <name type="synonym">Felis pardus</name>
    <dbReference type="NCBI Taxonomy" id="9691"/>
    <lineage>
        <taxon>Eukaryota</taxon>
        <taxon>Metazoa</taxon>
        <taxon>Chordata</taxon>
        <taxon>Craniata</taxon>
        <taxon>Vertebrata</taxon>
        <taxon>Euteleostomi</taxon>
        <taxon>Mammalia</taxon>
        <taxon>Eutheria</taxon>
        <taxon>Laurasiatheria</taxon>
        <taxon>Carnivora</taxon>
        <taxon>Feliformia</taxon>
        <taxon>Felidae</taxon>
        <taxon>Pantherinae</taxon>
        <taxon>Panthera</taxon>
    </lineage>
</organism>
<evidence type="ECO:0000256" key="1">
    <source>
        <dbReference type="SAM" id="MobiDB-lite"/>
    </source>
</evidence>
<feature type="region of interest" description="Disordered" evidence="1">
    <location>
        <begin position="184"/>
        <end position="220"/>
    </location>
</feature>
<accession>A0A9W2VN93</accession>
<protein>
    <submittedName>
        <fullName evidence="3">Trithorax group protein osa-like</fullName>
    </submittedName>
</protein>
<feature type="compositionally biased region" description="Basic and acidic residues" evidence="1">
    <location>
        <begin position="321"/>
        <end position="333"/>
    </location>
</feature>